<organism evidence="2 3">
    <name type="scientific">Colletotrichum sojae</name>
    <dbReference type="NCBI Taxonomy" id="2175907"/>
    <lineage>
        <taxon>Eukaryota</taxon>
        <taxon>Fungi</taxon>
        <taxon>Dikarya</taxon>
        <taxon>Ascomycota</taxon>
        <taxon>Pezizomycotina</taxon>
        <taxon>Sordariomycetes</taxon>
        <taxon>Hypocreomycetidae</taxon>
        <taxon>Glomerellales</taxon>
        <taxon>Glomerellaceae</taxon>
        <taxon>Colletotrichum</taxon>
        <taxon>Colletotrichum orchidearum species complex</taxon>
    </lineage>
</organism>
<dbReference type="EMBL" id="WIGN01000328">
    <property type="protein sequence ID" value="KAF6798873.1"/>
    <property type="molecule type" value="Genomic_DNA"/>
</dbReference>
<reference evidence="2 3" key="1">
    <citation type="journal article" date="2020" name="Phytopathology">
        <title>Genome Sequence Resources of Colletotrichum truncatum, C. plurivorum, C. musicola, and C. sojae: Four Species Pathogenic to Soybean (Glycine max).</title>
        <authorList>
            <person name="Rogerio F."/>
            <person name="Boufleur T.R."/>
            <person name="Ciampi-Guillardi M."/>
            <person name="Sukno S.A."/>
            <person name="Thon M.R."/>
            <person name="Massola Junior N.S."/>
            <person name="Baroncelli R."/>
        </authorList>
    </citation>
    <scope>NUCLEOTIDE SEQUENCE [LARGE SCALE GENOMIC DNA]</scope>
    <source>
        <strain evidence="2 3">LFN0009</strain>
    </source>
</reference>
<protein>
    <submittedName>
        <fullName evidence="2">Uncharacterized protein</fullName>
    </submittedName>
</protein>
<accession>A0A8H6IVE6</accession>
<sequence>MRESSQQQQLAGRDKGTSTAGLRILRDGEWVGQPGQGQQAQQLKRSENESFRPVSSVHSEETRLRRKKQNEGGPGPAFNNTTLVVDSTRLDSDSSALDS</sequence>
<feature type="region of interest" description="Disordered" evidence="1">
    <location>
        <begin position="1"/>
        <end position="99"/>
    </location>
</feature>
<evidence type="ECO:0000313" key="2">
    <source>
        <dbReference type="EMBL" id="KAF6798873.1"/>
    </source>
</evidence>
<comment type="caution">
    <text evidence="2">The sequence shown here is derived from an EMBL/GenBank/DDBJ whole genome shotgun (WGS) entry which is preliminary data.</text>
</comment>
<keyword evidence="3" id="KW-1185">Reference proteome</keyword>
<dbReference type="AlphaFoldDB" id="A0A8H6IVE6"/>
<name>A0A8H6IVE6_9PEZI</name>
<evidence type="ECO:0000256" key="1">
    <source>
        <dbReference type="SAM" id="MobiDB-lite"/>
    </source>
</evidence>
<dbReference type="Proteomes" id="UP000652219">
    <property type="component" value="Unassembled WGS sequence"/>
</dbReference>
<gene>
    <name evidence="2" type="ORF">CSOJ01_12576</name>
</gene>
<evidence type="ECO:0000313" key="3">
    <source>
        <dbReference type="Proteomes" id="UP000652219"/>
    </source>
</evidence>
<proteinExistence type="predicted"/>
<feature type="compositionally biased region" description="Polar residues" evidence="1">
    <location>
        <begin position="1"/>
        <end position="10"/>
    </location>
</feature>
<feature type="compositionally biased region" description="Low complexity" evidence="1">
    <location>
        <begin position="32"/>
        <end position="42"/>
    </location>
</feature>